<feature type="region of interest" description="Disordered" evidence="1">
    <location>
        <begin position="172"/>
        <end position="221"/>
    </location>
</feature>
<organism evidence="2 3">
    <name type="scientific">Thermothielavioides terrestris (strain ATCC 38088 / NRRL 8126)</name>
    <name type="common">Thielavia terrestris</name>
    <dbReference type="NCBI Taxonomy" id="578455"/>
    <lineage>
        <taxon>Eukaryota</taxon>
        <taxon>Fungi</taxon>
        <taxon>Dikarya</taxon>
        <taxon>Ascomycota</taxon>
        <taxon>Pezizomycotina</taxon>
        <taxon>Sordariomycetes</taxon>
        <taxon>Sordariomycetidae</taxon>
        <taxon>Sordariales</taxon>
        <taxon>Chaetomiaceae</taxon>
        <taxon>Thermothielavioides</taxon>
        <taxon>Thermothielavioides terrestris</taxon>
    </lineage>
</organism>
<dbReference type="GeneID" id="11519677"/>
<accession>G2RDV5</accession>
<dbReference type="AlphaFoldDB" id="G2RDV5"/>
<evidence type="ECO:0000256" key="1">
    <source>
        <dbReference type="SAM" id="MobiDB-lite"/>
    </source>
</evidence>
<name>G2RDV5_THETT</name>
<proteinExistence type="predicted"/>
<evidence type="ECO:0000313" key="2">
    <source>
        <dbReference type="EMBL" id="AEO70838.1"/>
    </source>
</evidence>
<dbReference type="Proteomes" id="UP000008181">
    <property type="component" value="Chromosome 5"/>
</dbReference>
<keyword evidence="3" id="KW-1185">Reference proteome</keyword>
<dbReference type="KEGG" id="ttt:THITE_2132264"/>
<gene>
    <name evidence="2" type="ORF">THITE_2132264</name>
</gene>
<dbReference type="EMBL" id="CP003013">
    <property type="protein sequence ID" value="AEO70838.1"/>
    <property type="molecule type" value="Genomic_DNA"/>
</dbReference>
<protein>
    <submittedName>
        <fullName evidence="2">Uncharacterized protein</fullName>
    </submittedName>
</protein>
<sequence length="300" mass="31621">METYTWPDPTDALKDQDYQPVGNDAGASTLAPGHTDVAEWLPIAYHDKTTAYIEAETGDGASRCQTGAMTFFKNNAQSPLAFVSTETARADLCILSSDGRATGQKLASSQDSFVETYSHLLQPMINTILKGDQLSRVIASIRQYPTTSSSTSTAAPAAAVVLVVSAAARDLSPAPQQIRTDDGPPQPTAKSSCTSSPTSSESSHPSSGSGKAGPATGRRPRPPSFEWWTFFAAVHISPSPNTSTVEAVDDSISVTHTNGGNGFASASRTLLHQTRLSCGSVYTGRANKFQSKPQPLSQHA</sequence>
<evidence type="ECO:0000313" key="3">
    <source>
        <dbReference type="Proteomes" id="UP000008181"/>
    </source>
</evidence>
<dbReference type="RefSeq" id="XP_003657174.1">
    <property type="nucleotide sequence ID" value="XM_003657126.1"/>
</dbReference>
<dbReference type="HOGENOM" id="CLU_928077_0_0_1"/>
<reference evidence="2 3" key="1">
    <citation type="journal article" date="2011" name="Nat. Biotechnol.">
        <title>Comparative genomic analysis of the thermophilic biomass-degrading fungi Myceliophthora thermophila and Thielavia terrestris.</title>
        <authorList>
            <person name="Berka R.M."/>
            <person name="Grigoriev I.V."/>
            <person name="Otillar R."/>
            <person name="Salamov A."/>
            <person name="Grimwood J."/>
            <person name="Reid I."/>
            <person name="Ishmael N."/>
            <person name="John T."/>
            <person name="Darmond C."/>
            <person name="Moisan M.-C."/>
            <person name="Henrissat B."/>
            <person name="Coutinho P.M."/>
            <person name="Lombard V."/>
            <person name="Natvig D.O."/>
            <person name="Lindquist E."/>
            <person name="Schmutz J."/>
            <person name="Lucas S."/>
            <person name="Harris P."/>
            <person name="Powlowski J."/>
            <person name="Bellemare A."/>
            <person name="Taylor D."/>
            <person name="Butler G."/>
            <person name="de Vries R.P."/>
            <person name="Allijn I.E."/>
            <person name="van den Brink J."/>
            <person name="Ushinsky S."/>
            <person name="Storms R."/>
            <person name="Powell A.J."/>
            <person name="Paulsen I.T."/>
            <person name="Elbourne L.D.H."/>
            <person name="Baker S.E."/>
            <person name="Magnuson J."/>
            <person name="LaBoissiere S."/>
            <person name="Clutterbuck A.J."/>
            <person name="Martinez D."/>
            <person name="Wogulis M."/>
            <person name="de Leon A.L."/>
            <person name="Rey M.W."/>
            <person name="Tsang A."/>
        </authorList>
    </citation>
    <scope>NUCLEOTIDE SEQUENCE [LARGE SCALE GENOMIC DNA]</scope>
    <source>
        <strain evidence="3">ATCC 38088 / NRRL 8126</strain>
    </source>
</reference>
<feature type="compositionally biased region" description="Low complexity" evidence="1">
    <location>
        <begin position="188"/>
        <end position="217"/>
    </location>
</feature>